<reference evidence="9 10" key="1">
    <citation type="journal article" date="2012" name="PLoS Pathog.">
        <title>Diverse lifestyles and strategies of plant pathogenesis encoded in the genomes of eighteen Dothideomycetes fungi.</title>
        <authorList>
            <person name="Ohm R.A."/>
            <person name="Feau N."/>
            <person name="Henrissat B."/>
            <person name="Schoch C.L."/>
            <person name="Horwitz B.A."/>
            <person name="Barry K.W."/>
            <person name="Condon B.J."/>
            <person name="Copeland A.C."/>
            <person name="Dhillon B."/>
            <person name="Glaser F."/>
            <person name="Hesse C.N."/>
            <person name="Kosti I."/>
            <person name="LaButti K."/>
            <person name="Lindquist E.A."/>
            <person name="Lucas S."/>
            <person name="Salamov A.A."/>
            <person name="Bradshaw R.E."/>
            <person name="Ciuffetti L."/>
            <person name="Hamelin R.C."/>
            <person name="Kema G.H.J."/>
            <person name="Lawrence C."/>
            <person name="Scott J.A."/>
            <person name="Spatafora J.W."/>
            <person name="Turgeon B.G."/>
            <person name="de Wit P.J.G.M."/>
            <person name="Zhong S."/>
            <person name="Goodwin S.B."/>
            <person name="Grigoriev I.V."/>
        </authorList>
    </citation>
    <scope>NUCLEOTIDE SEQUENCE [LARGE SCALE GENOMIC DNA]</scope>
    <source>
        <strain evidence="9 10">SO2202</strain>
    </source>
</reference>
<evidence type="ECO:0000256" key="4">
    <source>
        <dbReference type="ARBA" id="ARBA00023004"/>
    </source>
</evidence>
<sequence>MWLASKAVRSSCTTCRLRGMIRGMEMARSRRTISATWSMKTLSLMRSVKSNEQKRGFSQRTSHEANASGFTRQQEVELIETLYTRGHISRDEWRDSVFMQSGLRAEGVSIEELAGDNAKLEARVRTLREYYGVAVVPQQLLESDEIKVHERLFGELRQVEAIDEEASDMGQLVGRSGTSVLGQDGEELEFDENEALEEEEDALAAENMPFGHIQGQSRPERLRHGNERLADDMRAAFDPSASSEALAQQDSVLADEAAVYQRTHPLTVEGRFATSPSTLEMPKAPYLDPVTGMLAGISNRHLIDTALRVFGGPGLPYSTATPTRGKLMPQKAIALDAYQPQMSEIEGDVYLSTLYPGVYASVMSVMVETRKRLGSAWAEGLVRKAEAGELRILDAGGGGAGVIAVREVIRAEWERMLGKSEDDLNGSTALAEADGKVGGSGVSPPLGHATVLTSSDALRNRASKLLEQTTFVPRLPDYLHAESAPAQGKFDIVVAPHTLWQLREDYIRKSHVQNLWSLLSTDGGVLILLEKGVPRGFEMVAGARDLLLEQRISSPGSEHRLTNLEEKLPNSGRNYEHIVWDDGESAEAQAEARAEAIAAEGPDLATQPKETGMIIAPCTNHEGCPMYMQKGHVKGRRDICAFEQRYHRPAFLQNVYGTQGRNHEDVEFSYISVMRGRDLRASAEATDPEDSQLPRPELVQNQTATDNAFAGYEHHTPSSSSAPPHSLSLPRVILPPLKRQGHVIIDLCTPTGTLERWTVPRSFSKQAFRDARKLNWGDLWALGAKTRVPRNVKAKPRNLGDMDVKLAKKEKKKLHQIVNQGVPDVAVDEFGRIVSNYSRDSGGGKGRGAMGGKARTGAQVRGIRDKRDKTGMGNGRRKNVERWPADDDM</sequence>
<keyword evidence="6" id="KW-0496">Mitochondrion</keyword>
<feature type="compositionally biased region" description="Gly residues" evidence="8">
    <location>
        <begin position="841"/>
        <end position="851"/>
    </location>
</feature>
<organism evidence="9 10">
    <name type="scientific">Sphaerulina musiva (strain SO2202)</name>
    <name type="common">Poplar stem canker fungus</name>
    <name type="synonym">Septoria musiva</name>
    <dbReference type="NCBI Taxonomy" id="692275"/>
    <lineage>
        <taxon>Eukaryota</taxon>
        <taxon>Fungi</taxon>
        <taxon>Dikarya</taxon>
        <taxon>Ascomycota</taxon>
        <taxon>Pezizomycotina</taxon>
        <taxon>Dothideomycetes</taxon>
        <taxon>Dothideomycetidae</taxon>
        <taxon>Mycosphaerellales</taxon>
        <taxon>Mycosphaerellaceae</taxon>
        <taxon>Sphaerulina</taxon>
    </lineage>
</organism>
<keyword evidence="2" id="KW-0479">Metal-binding</keyword>
<keyword evidence="5" id="KW-0411">Iron-sulfur</keyword>
<evidence type="ECO:0000256" key="6">
    <source>
        <dbReference type="ARBA" id="ARBA00023128"/>
    </source>
</evidence>
<dbReference type="GO" id="GO:0003735">
    <property type="term" value="F:structural constituent of ribosome"/>
    <property type="evidence" value="ECO:0007669"/>
    <property type="project" value="TreeGrafter"/>
</dbReference>
<dbReference type="GO" id="GO:0051536">
    <property type="term" value="F:iron-sulfur cluster binding"/>
    <property type="evidence" value="ECO:0007669"/>
    <property type="project" value="UniProtKB-KW"/>
</dbReference>
<dbReference type="PANTHER" id="PTHR13184">
    <property type="entry name" value="37S RIBOSOMAL PROTEIN S22"/>
    <property type="match status" value="1"/>
</dbReference>
<dbReference type="eggNOG" id="KOG2539">
    <property type="taxonomic scope" value="Eukaryota"/>
</dbReference>
<evidence type="ECO:0000256" key="8">
    <source>
        <dbReference type="SAM" id="MobiDB-lite"/>
    </source>
</evidence>
<dbReference type="RefSeq" id="XP_016756196.1">
    <property type="nucleotide sequence ID" value="XM_016907401.1"/>
</dbReference>
<dbReference type="HOGENOM" id="CLU_007075_0_0_1"/>
<feature type="compositionally biased region" description="Basic and acidic residues" evidence="8">
    <location>
        <begin position="878"/>
        <end position="889"/>
    </location>
</feature>
<dbReference type="GO" id="GO:0046872">
    <property type="term" value="F:metal ion binding"/>
    <property type="evidence" value="ECO:0007669"/>
    <property type="project" value="UniProtKB-KW"/>
</dbReference>
<comment type="subcellular location">
    <subcellularLocation>
        <location evidence="1">Mitochondrion</location>
    </subcellularLocation>
</comment>
<evidence type="ECO:0000313" key="10">
    <source>
        <dbReference type="Proteomes" id="UP000016931"/>
    </source>
</evidence>
<dbReference type="EMBL" id="KB456272">
    <property type="protein sequence ID" value="EMF08075.1"/>
    <property type="molecule type" value="Genomic_DNA"/>
</dbReference>
<evidence type="ECO:0008006" key="11">
    <source>
        <dbReference type="Google" id="ProtNLM"/>
    </source>
</evidence>
<evidence type="ECO:0000256" key="2">
    <source>
        <dbReference type="ARBA" id="ARBA00022723"/>
    </source>
</evidence>
<accession>M3C855</accession>
<dbReference type="GO" id="GO:0008168">
    <property type="term" value="F:methyltransferase activity"/>
    <property type="evidence" value="ECO:0007669"/>
    <property type="project" value="InterPro"/>
</dbReference>
<dbReference type="GO" id="GO:0005763">
    <property type="term" value="C:mitochondrial small ribosomal subunit"/>
    <property type="evidence" value="ECO:0007669"/>
    <property type="project" value="TreeGrafter"/>
</dbReference>
<dbReference type="STRING" id="692275.M3C855"/>
<evidence type="ECO:0000256" key="3">
    <source>
        <dbReference type="ARBA" id="ARBA00022946"/>
    </source>
</evidence>
<dbReference type="InterPro" id="IPR052571">
    <property type="entry name" value="Mt_RNA_Methyltransferase"/>
</dbReference>
<evidence type="ECO:0000256" key="7">
    <source>
        <dbReference type="ARBA" id="ARBA00045681"/>
    </source>
</evidence>
<proteinExistence type="predicted"/>
<dbReference type="AlphaFoldDB" id="M3C855"/>
<keyword evidence="10" id="KW-1185">Reference proteome</keyword>
<dbReference type="OrthoDB" id="421327at2759"/>
<keyword evidence="4" id="KW-0408">Iron</keyword>
<keyword evidence="3" id="KW-0809">Transit peptide</keyword>
<dbReference type="InterPro" id="IPR015324">
    <property type="entry name" value="Ribosomal_Rsm22-like"/>
</dbReference>
<evidence type="ECO:0000313" key="9">
    <source>
        <dbReference type="EMBL" id="EMF08075.1"/>
    </source>
</evidence>
<feature type="region of interest" description="Disordered" evidence="8">
    <location>
        <begin position="838"/>
        <end position="889"/>
    </location>
</feature>
<dbReference type="OMA" id="RTSHEAN"/>
<dbReference type="Proteomes" id="UP000016931">
    <property type="component" value="Unassembled WGS sequence"/>
</dbReference>
<dbReference type="Pfam" id="PF09243">
    <property type="entry name" value="Rsm22"/>
    <property type="match status" value="2"/>
</dbReference>
<comment type="function">
    <text evidence="7">Mitochondrial ribosome (mitoribosome) assembly factor. Binds at the interface of the head and body domains of the mitochondrial small ribosomal subunit (mt-SSU), occluding the mRNA channel and preventing compaction of the head domain towards the body. Probable inactive methyltransferase: retains the characteristic folding and ability to bind S-adenosyl-L-methionine, but it probably lost its methyltransferase activity.</text>
</comment>
<dbReference type="GeneID" id="27904538"/>
<gene>
    <name evidence="9" type="ORF">SEPMUDRAFT_152365</name>
</gene>
<name>M3C855_SPHMS</name>
<evidence type="ECO:0000256" key="5">
    <source>
        <dbReference type="ARBA" id="ARBA00023014"/>
    </source>
</evidence>
<protein>
    <recommendedName>
        <fullName evidence="11">37S ribosomal protein Rsm22</fullName>
    </recommendedName>
</protein>
<evidence type="ECO:0000256" key="1">
    <source>
        <dbReference type="ARBA" id="ARBA00004173"/>
    </source>
</evidence>
<dbReference type="PANTHER" id="PTHR13184:SF5">
    <property type="entry name" value="METHYLTRANSFERASE-LIKE PROTEIN 17, MITOCHONDRIAL"/>
    <property type="match status" value="1"/>
</dbReference>
<dbReference type="GO" id="GO:0006412">
    <property type="term" value="P:translation"/>
    <property type="evidence" value="ECO:0007669"/>
    <property type="project" value="InterPro"/>
</dbReference>